<keyword evidence="2" id="KW-0813">Transport</keyword>
<keyword evidence="3" id="KW-0249">Electron transport</keyword>
<dbReference type="InterPro" id="IPR011767">
    <property type="entry name" value="GLR_AS"/>
</dbReference>
<dbReference type="PRINTS" id="PR00160">
    <property type="entry name" value="GLUTAREDOXIN"/>
</dbReference>
<evidence type="ECO:0000256" key="5">
    <source>
        <dbReference type="ARBA" id="ARBA00023284"/>
    </source>
</evidence>
<dbReference type="Proteomes" id="UP000054845">
    <property type="component" value="Unassembled WGS sequence"/>
</dbReference>
<keyword evidence="4" id="KW-1015">Disulfide bond</keyword>
<dbReference type="InterPro" id="IPR002109">
    <property type="entry name" value="Glutaredoxin"/>
</dbReference>
<dbReference type="Gene3D" id="3.40.30.10">
    <property type="entry name" value="Glutaredoxin"/>
    <property type="match status" value="1"/>
</dbReference>
<dbReference type="InterPro" id="IPR011899">
    <property type="entry name" value="Glutaredoxin_euk/vir"/>
</dbReference>
<evidence type="ECO:0000313" key="8">
    <source>
        <dbReference type="Proteomes" id="UP000054845"/>
    </source>
</evidence>
<dbReference type="Pfam" id="PF00462">
    <property type="entry name" value="Glutaredoxin"/>
    <property type="match status" value="1"/>
</dbReference>
<feature type="domain" description="Glutaredoxin" evidence="6">
    <location>
        <begin position="16"/>
        <end position="78"/>
    </location>
</feature>
<dbReference type="PROSITE" id="PS51354">
    <property type="entry name" value="GLUTAREDOXIN_2"/>
    <property type="match status" value="1"/>
</dbReference>
<proteinExistence type="inferred from homology"/>
<organism evidence="7 8">
    <name type="scientific">Ceraceosorus bombacis</name>
    <dbReference type="NCBI Taxonomy" id="401625"/>
    <lineage>
        <taxon>Eukaryota</taxon>
        <taxon>Fungi</taxon>
        <taxon>Dikarya</taxon>
        <taxon>Basidiomycota</taxon>
        <taxon>Ustilaginomycotina</taxon>
        <taxon>Exobasidiomycetes</taxon>
        <taxon>Ceraceosorales</taxon>
        <taxon>Ceraceosoraceae</taxon>
        <taxon>Ceraceosorus</taxon>
    </lineage>
</organism>
<keyword evidence="8" id="KW-1185">Reference proteome</keyword>
<dbReference type="GO" id="GO:0005796">
    <property type="term" value="C:Golgi lumen"/>
    <property type="evidence" value="ECO:0007669"/>
    <property type="project" value="UniProtKB-ARBA"/>
</dbReference>
<reference evidence="7 8" key="1">
    <citation type="submission" date="2014-09" db="EMBL/GenBank/DDBJ databases">
        <authorList>
            <person name="Magalhaes I.L.F."/>
            <person name="Oliveira U."/>
            <person name="Santos F.R."/>
            <person name="Vidigal T.H.D.A."/>
            <person name="Brescovit A.D."/>
            <person name="Santos A.J."/>
        </authorList>
    </citation>
    <scope>NUCLEOTIDE SEQUENCE [LARGE SCALE GENOMIC DNA]</scope>
</reference>
<dbReference type="SUPFAM" id="SSF52833">
    <property type="entry name" value="Thioredoxin-like"/>
    <property type="match status" value="1"/>
</dbReference>
<sequence length="99" mass="10674">MSAQKVVEDLIKSTTVAVFSKSYCPYCSRVKSALPSLGAQFKVLELDQESSGSEYQSYLAEKTGQRTVPNVFVNGKHVGGCDDFFKAQSSGELSKLIGA</sequence>
<evidence type="ECO:0000259" key="6">
    <source>
        <dbReference type="Pfam" id="PF00462"/>
    </source>
</evidence>
<evidence type="ECO:0000256" key="2">
    <source>
        <dbReference type="ARBA" id="ARBA00022448"/>
    </source>
</evidence>
<dbReference type="OrthoDB" id="418495at2759"/>
<dbReference type="GO" id="GO:0005801">
    <property type="term" value="C:cis-Golgi network"/>
    <property type="evidence" value="ECO:0007669"/>
    <property type="project" value="UniProtKB-ARBA"/>
</dbReference>
<accession>A0A0N7L9E7</accession>
<comment type="similarity">
    <text evidence="1">Belongs to the glutaredoxin family. Monothiol subfamily.</text>
</comment>
<dbReference type="InterPro" id="IPR036249">
    <property type="entry name" value="Thioredoxin-like_sf"/>
</dbReference>
<dbReference type="InterPro" id="IPR014025">
    <property type="entry name" value="Glutaredoxin_subgr"/>
</dbReference>
<dbReference type="PROSITE" id="PS00195">
    <property type="entry name" value="GLUTAREDOXIN_1"/>
    <property type="match status" value="1"/>
</dbReference>
<keyword evidence="5" id="KW-0676">Redox-active center</keyword>
<dbReference type="FunFam" id="3.40.30.10:FF:000093">
    <property type="entry name" value="Glutaredoxin 2"/>
    <property type="match status" value="1"/>
</dbReference>
<dbReference type="PANTHER" id="PTHR45694">
    <property type="entry name" value="GLUTAREDOXIN 2"/>
    <property type="match status" value="1"/>
</dbReference>
<protein>
    <submittedName>
        <fullName evidence="7">Glutaredoxin 3</fullName>
    </submittedName>
</protein>
<name>A0A0N7L9E7_9BASI</name>
<dbReference type="NCBIfam" id="TIGR02180">
    <property type="entry name" value="GRX_euk"/>
    <property type="match status" value="1"/>
</dbReference>
<dbReference type="AlphaFoldDB" id="A0A0N7L9E7"/>
<dbReference type="CDD" id="cd03419">
    <property type="entry name" value="GRX_GRXh_1_2_like"/>
    <property type="match status" value="1"/>
</dbReference>
<evidence type="ECO:0000256" key="4">
    <source>
        <dbReference type="ARBA" id="ARBA00023157"/>
    </source>
</evidence>
<dbReference type="GO" id="GO:0034599">
    <property type="term" value="P:cellular response to oxidative stress"/>
    <property type="evidence" value="ECO:0007669"/>
    <property type="project" value="TreeGrafter"/>
</dbReference>
<evidence type="ECO:0000256" key="1">
    <source>
        <dbReference type="ARBA" id="ARBA00009630"/>
    </source>
</evidence>
<dbReference type="EMBL" id="CCYA01000221">
    <property type="protein sequence ID" value="CEH13578.1"/>
    <property type="molecule type" value="Genomic_DNA"/>
</dbReference>
<evidence type="ECO:0000313" key="7">
    <source>
        <dbReference type="EMBL" id="CEH13578.1"/>
    </source>
</evidence>
<dbReference type="STRING" id="401625.A0A0N7L9E7"/>
<evidence type="ECO:0000256" key="3">
    <source>
        <dbReference type="ARBA" id="ARBA00022982"/>
    </source>
</evidence>
<dbReference type="PANTHER" id="PTHR45694:SF18">
    <property type="entry name" value="GLUTAREDOXIN-1-RELATED"/>
    <property type="match status" value="1"/>
</dbReference>
<dbReference type="GO" id="GO:0004362">
    <property type="term" value="F:glutathione-disulfide reductase (NADPH) activity"/>
    <property type="evidence" value="ECO:0007669"/>
    <property type="project" value="UniProtKB-ARBA"/>
</dbReference>